<evidence type="ECO:0000313" key="4">
    <source>
        <dbReference type="Proteomes" id="UP000050761"/>
    </source>
</evidence>
<accession>A0A183GPD8</accession>
<dbReference type="Proteomes" id="UP000050761">
    <property type="component" value="Unassembled WGS sequence"/>
</dbReference>
<evidence type="ECO:0000259" key="2">
    <source>
        <dbReference type="SMART" id="SM01088"/>
    </source>
</evidence>
<reference evidence="3 4" key="1">
    <citation type="submission" date="2018-11" db="EMBL/GenBank/DDBJ databases">
        <authorList>
            <consortium name="Pathogen Informatics"/>
        </authorList>
    </citation>
    <scope>NUCLEOTIDE SEQUENCE [LARGE SCALE GENOMIC DNA]</scope>
</reference>
<dbReference type="Pfam" id="PF01484">
    <property type="entry name" value="Col_cuticle_N"/>
    <property type="match status" value="1"/>
</dbReference>
<name>A0A183GPD8_HELPZ</name>
<gene>
    <name evidence="3" type="ORF">HPBE_LOCUS24557</name>
</gene>
<dbReference type="EMBL" id="UZAH01036501">
    <property type="protein sequence ID" value="VDP45844.1"/>
    <property type="molecule type" value="Genomic_DNA"/>
</dbReference>
<keyword evidence="1" id="KW-0677">Repeat</keyword>
<dbReference type="WBParaSite" id="HPBE_0002455801-mRNA-1">
    <property type="protein sequence ID" value="HPBE_0002455801-mRNA-1"/>
    <property type="gene ID" value="HPBE_0002455801"/>
</dbReference>
<protein>
    <submittedName>
        <fullName evidence="5">Col_cuticle_N domain-containing protein</fullName>
    </submittedName>
</protein>
<keyword evidence="4" id="KW-1185">Reference proteome</keyword>
<organism evidence="4 5">
    <name type="scientific">Heligmosomoides polygyrus</name>
    <name type="common">Parasitic roundworm</name>
    <dbReference type="NCBI Taxonomy" id="6339"/>
    <lineage>
        <taxon>Eukaryota</taxon>
        <taxon>Metazoa</taxon>
        <taxon>Ecdysozoa</taxon>
        <taxon>Nematoda</taxon>
        <taxon>Chromadorea</taxon>
        <taxon>Rhabditida</taxon>
        <taxon>Rhabditina</taxon>
        <taxon>Rhabditomorpha</taxon>
        <taxon>Strongyloidea</taxon>
        <taxon>Heligmosomidae</taxon>
        <taxon>Heligmosomoides</taxon>
    </lineage>
</organism>
<dbReference type="SMART" id="SM01088">
    <property type="entry name" value="Col_cuticle_N"/>
    <property type="match status" value="1"/>
</dbReference>
<sequence length="74" mass="8080">MSAKIMIATATTVCAIGITVCLAYIVLIVNDINHFVDDVTHDLEAFKEKADDAWREMVPVSRSSAHSNFDALLA</sequence>
<evidence type="ECO:0000313" key="5">
    <source>
        <dbReference type="WBParaSite" id="HPBE_0002455801-mRNA-1"/>
    </source>
</evidence>
<dbReference type="AlphaFoldDB" id="A0A183GPD8"/>
<dbReference type="InterPro" id="IPR002486">
    <property type="entry name" value="Col_cuticle_N"/>
</dbReference>
<evidence type="ECO:0000313" key="3">
    <source>
        <dbReference type="EMBL" id="VDP45844.1"/>
    </source>
</evidence>
<dbReference type="OrthoDB" id="5875269at2759"/>
<reference evidence="5" key="2">
    <citation type="submission" date="2019-09" db="UniProtKB">
        <authorList>
            <consortium name="WormBaseParasite"/>
        </authorList>
    </citation>
    <scope>IDENTIFICATION</scope>
</reference>
<accession>A0A3P8ELV3</accession>
<feature type="domain" description="Nematode cuticle collagen N-terminal" evidence="2">
    <location>
        <begin position="7"/>
        <end position="57"/>
    </location>
</feature>
<dbReference type="GO" id="GO:0042302">
    <property type="term" value="F:structural constituent of cuticle"/>
    <property type="evidence" value="ECO:0007669"/>
    <property type="project" value="InterPro"/>
</dbReference>
<proteinExistence type="predicted"/>
<evidence type="ECO:0000256" key="1">
    <source>
        <dbReference type="ARBA" id="ARBA00022737"/>
    </source>
</evidence>